<evidence type="ECO:0000313" key="7">
    <source>
        <dbReference type="EMBL" id="TVZ06747.1"/>
    </source>
</evidence>
<keyword evidence="8" id="KW-1185">Reference proteome</keyword>
<feature type="domain" description="GS catalytic" evidence="6">
    <location>
        <begin position="9"/>
        <end position="120"/>
    </location>
</feature>
<feature type="region of interest" description="Disordered" evidence="5">
    <location>
        <begin position="53"/>
        <end position="72"/>
    </location>
</feature>
<accession>A0A6P2C6Y5</accession>
<dbReference type="Gene3D" id="3.30.590.10">
    <property type="entry name" value="Glutamine synthetase/guanido kinase, catalytic domain"/>
    <property type="match status" value="1"/>
</dbReference>
<dbReference type="Proteomes" id="UP000460272">
    <property type="component" value="Unassembled WGS sequence"/>
</dbReference>
<evidence type="ECO:0000313" key="8">
    <source>
        <dbReference type="Proteomes" id="UP000460272"/>
    </source>
</evidence>
<dbReference type="GO" id="GO:0005737">
    <property type="term" value="C:cytoplasm"/>
    <property type="evidence" value="ECO:0007669"/>
    <property type="project" value="TreeGrafter"/>
</dbReference>
<evidence type="ECO:0000256" key="4">
    <source>
        <dbReference type="RuleBase" id="RU000384"/>
    </source>
</evidence>
<dbReference type="OrthoDB" id="9807095at2"/>
<comment type="caution">
    <text evidence="7">The sequence shown here is derived from an EMBL/GenBank/DDBJ whole genome shotgun (WGS) entry which is preliminary data.</text>
</comment>
<comment type="similarity">
    <text evidence="1 4">Belongs to the glutamine synthetase family.</text>
</comment>
<sequence length="125" mass="13753">MASTSAARRTRRDAKTIRVENRLAGADANPYLIVAATLAADVAGIIERAEPAPEVTGNGYAQGGGGPDYARSMPEAIDRLRRSQFARDWLGERFIEGFTATRQSQYDAFRTKVPDTELQRFFDLG</sequence>
<gene>
    <name evidence="7" type="ORF">EAS64_05110</name>
</gene>
<dbReference type="EC" id="6.3.1.2" evidence="2"/>
<dbReference type="GO" id="GO:0004356">
    <property type="term" value="F:glutamine synthetase activity"/>
    <property type="evidence" value="ECO:0007669"/>
    <property type="project" value="UniProtKB-EC"/>
</dbReference>
<dbReference type="GO" id="GO:0016020">
    <property type="term" value="C:membrane"/>
    <property type="evidence" value="ECO:0007669"/>
    <property type="project" value="TreeGrafter"/>
</dbReference>
<dbReference type="EMBL" id="RPFW01000001">
    <property type="protein sequence ID" value="TVZ06747.1"/>
    <property type="molecule type" value="Genomic_DNA"/>
</dbReference>
<dbReference type="Pfam" id="PF00120">
    <property type="entry name" value="Gln-synt_C"/>
    <property type="match status" value="1"/>
</dbReference>
<proteinExistence type="inferred from homology"/>
<dbReference type="PANTHER" id="PTHR43407:SF1">
    <property type="entry name" value="LENGSIN"/>
    <property type="match status" value="1"/>
</dbReference>
<protein>
    <recommendedName>
        <fullName evidence="2">glutamine synthetase</fullName>
        <ecNumber evidence="2">6.3.1.2</ecNumber>
    </recommendedName>
    <alternativeName>
        <fullName evidence="3">Glutamine synthetase I beta</fullName>
    </alternativeName>
</protein>
<evidence type="ECO:0000256" key="1">
    <source>
        <dbReference type="ARBA" id="ARBA00009897"/>
    </source>
</evidence>
<dbReference type="PANTHER" id="PTHR43407">
    <property type="entry name" value="GLUTAMINE SYNTHETASE"/>
    <property type="match status" value="1"/>
</dbReference>
<evidence type="ECO:0000256" key="5">
    <source>
        <dbReference type="SAM" id="MobiDB-lite"/>
    </source>
</evidence>
<evidence type="ECO:0000256" key="2">
    <source>
        <dbReference type="ARBA" id="ARBA00012937"/>
    </source>
</evidence>
<dbReference type="AlphaFoldDB" id="A0A6P2C6Y5"/>
<name>A0A6P2C6Y5_9ACTN</name>
<dbReference type="SUPFAM" id="SSF55931">
    <property type="entry name" value="Glutamine synthetase/guanido kinase"/>
    <property type="match status" value="1"/>
</dbReference>
<dbReference type="InterPro" id="IPR014746">
    <property type="entry name" value="Gln_synth/guanido_kin_cat_dom"/>
</dbReference>
<organism evidence="7 8">
    <name type="scientific">Trebonia kvetii</name>
    <dbReference type="NCBI Taxonomy" id="2480626"/>
    <lineage>
        <taxon>Bacteria</taxon>
        <taxon>Bacillati</taxon>
        <taxon>Actinomycetota</taxon>
        <taxon>Actinomycetes</taxon>
        <taxon>Streptosporangiales</taxon>
        <taxon>Treboniaceae</taxon>
        <taxon>Trebonia</taxon>
    </lineage>
</organism>
<evidence type="ECO:0000259" key="6">
    <source>
        <dbReference type="Pfam" id="PF00120"/>
    </source>
</evidence>
<dbReference type="InterPro" id="IPR008146">
    <property type="entry name" value="Gln_synth_cat_dom"/>
</dbReference>
<evidence type="ECO:0000256" key="3">
    <source>
        <dbReference type="ARBA" id="ARBA00033230"/>
    </source>
</evidence>
<reference evidence="7 8" key="1">
    <citation type="submission" date="2018-11" db="EMBL/GenBank/DDBJ databases">
        <title>Trebonia kvetii gen.nov., sp.nov., a novel acidophilic actinobacterium, and proposal of the new actinobacterial family Treboniaceae fam. nov.</title>
        <authorList>
            <person name="Rapoport D."/>
            <person name="Sagova-Mareckova M."/>
            <person name="Sedlacek I."/>
            <person name="Provaznik J."/>
            <person name="Kralova S."/>
            <person name="Pavlinic D."/>
            <person name="Benes V."/>
            <person name="Kopecky J."/>
        </authorList>
    </citation>
    <scope>NUCLEOTIDE SEQUENCE [LARGE SCALE GENOMIC DNA]</scope>
    <source>
        <strain evidence="7 8">15Tr583</strain>
    </source>
</reference>